<dbReference type="InterPro" id="IPR051187">
    <property type="entry name" value="Pre-mRNA_3'-end_processing_reg"/>
</dbReference>
<feature type="compositionally biased region" description="Basic and acidic residues" evidence="5">
    <location>
        <begin position="332"/>
        <end position="392"/>
    </location>
</feature>
<evidence type="ECO:0000313" key="8">
    <source>
        <dbReference type="Proteomes" id="UP000183832"/>
    </source>
</evidence>
<dbReference type="PANTHER" id="PTHR13484:SF0">
    <property type="entry name" value="PRE-MRNA 3'-END-PROCESSING FACTOR FIP1"/>
    <property type="match status" value="1"/>
</dbReference>
<keyword evidence="3" id="KW-0507">mRNA processing</keyword>
<dbReference type="STRING" id="568069.A0A1J1J322"/>
<feature type="region of interest" description="Disordered" evidence="5">
    <location>
        <begin position="313"/>
        <end position="443"/>
    </location>
</feature>
<dbReference type="PANTHER" id="PTHR13484">
    <property type="entry name" value="FIP1-LIKE 1 PROTEIN"/>
    <property type="match status" value="1"/>
</dbReference>
<name>A0A1J1J322_9DIPT</name>
<comment type="subcellular location">
    <subcellularLocation>
        <location evidence="1">Nucleus</location>
    </subcellularLocation>
</comment>
<dbReference type="Pfam" id="PF05182">
    <property type="entry name" value="Fip1"/>
    <property type="match status" value="1"/>
</dbReference>
<evidence type="ECO:0000256" key="4">
    <source>
        <dbReference type="ARBA" id="ARBA00023242"/>
    </source>
</evidence>
<proteinExistence type="inferred from homology"/>
<evidence type="ECO:0000259" key="6">
    <source>
        <dbReference type="Pfam" id="PF05182"/>
    </source>
</evidence>
<dbReference type="InterPro" id="IPR007854">
    <property type="entry name" value="Fip1_dom"/>
</dbReference>
<dbReference type="OrthoDB" id="1917198at2759"/>
<feature type="compositionally biased region" description="Basic residues" evidence="5">
    <location>
        <begin position="393"/>
        <end position="419"/>
    </location>
</feature>
<feature type="region of interest" description="Disordered" evidence="5">
    <location>
        <begin position="1"/>
        <end position="42"/>
    </location>
</feature>
<evidence type="ECO:0000256" key="3">
    <source>
        <dbReference type="ARBA" id="ARBA00022664"/>
    </source>
</evidence>
<accession>A0A1J1J322</accession>
<evidence type="ECO:0000256" key="1">
    <source>
        <dbReference type="ARBA" id="ARBA00004123"/>
    </source>
</evidence>
<comment type="similarity">
    <text evidence="2">Belongs to the FIP1 family.</text>
</comment>
<protein>
    <submittedName>
        <fullName evidence="7">CLUMA_CG019035, isoform A</fullName>
    </submittedName>
</protein>
<keyword evidence="4" id="KW-0539">Nucleus</keyword>
<dbReference type="Proteomes" id="UP000183832">
    <property type="component" value="Unassembled WGS sequence"/>
</dbReference>
<organism evidence="7 8">
    <name type="scientific">Clunio marinus</name>
    <dbReference type="NCBI Taxonomy" id="568069"/>
    <lineage>
        <taxon>Eukaryota</taxon>
        <taxon>Metazoa</taxon>
        <taxon>Ecdysozoa</taxon>
        <taxon>Arthropoda</taxon>
        <taxon>Hexapoda</taxon>
        <taxon>Insecta</taxon>
        <taxon>Pterygota</taxon>
        <taxon>Neoptera</taxon>
        <taxon>Endopterygota</taxon>
        <taxon>Diptera</taxon>
        <taxon>Nematocera</taxon>
        <taxon>Chironomoidea</taxon>
        <taxon>Chironomidae</taxon>
        <taxon>Clunio</taxon>
    </lineage>
</organism>
<keyword evidence="8" id="KW-1185">Reference proteome</keyword>
<evidence type="ECO:0000256" key="5">
    <source>
        <dbReference type="SAM" id="MobiDB-lite"/>
    </source>
</evidence>
<sequence>MADDNDDSWLYGAGGDEAAQSETKDHDESEIEMPTKNGTLDNSKAFETFDEHNFEEAGDDEHLIAEDSKDGEEHAGTGKFNIEEFESVGSINGQPAFEFAIENIEDKPWRKPGADITDYFNYGFNEETWRAYCERQKKMRIHESGIGLAGLTAAQNPQGINEPRQGINIGLKRIGGPRPKPSGTIDVIGAPTQNPIRPQAPRENVIQVMTADRREYSRTVVGNPQNPPMPLQFNVPPEEFYNHEEQDAFNYGYEPTQDSQWDNQNPGWQPSEIKELTGINQPPPMMSLNIPPPMMGGMPPRMPLNMMPSVQPGMIPPLMSQVTSMPQSMKPVDNRDRREREPRNYDESRKRPRERSLSRERERKERERTRDDRPKYERDVRESRYRESSSRRETRRSKSREKTKRSKSREKSRRSRSKDRKTDDKDKDRTRSDKSKRSKKEDS</sequence>
<dbReference type="AlphaFoldDB" id="A0A1J1J322"/>
<dbReference type="GO" id="GO:0006397">
    <property type="term" value="P:mRNA processing"/>
    <property type="evidence" value="ECO:0007669"/>
    <property type="project" value="UniProtKB-KW"/>
</dbReference>
<reference evidence="7 8" key="1">
    <citation type="submission" date="2015-04" db="EMBL/GenBank/DDBJ databases">
        <authorList>
            <person name="Syromyatnikov M.Y."/>
            <person name="Popov V.N."/>
        </authorList>
    </citation>
    <scope>NUCLEOTIDE SEQUENCE [LARGE SCALE GENOMIC DNA]</scope>
</reference>
<dbReference type="GO" id="GO:0005847">
    <property type="term" value="C:mRNA cleavage and polyadenylation specificity factor complex"/>
    <property type="evidence" value="ECO:0007669"/>
    <property type="project" value="TreeGrafter"/>
</dbReference>
<evidence type="ECO:0000313" key="7">
    <source>
        <dbReference type="EMBL" id="CRL05870.1"/>
    </source>
</evidence>
<dbReference type="EMBL" id="CVRI01000066">
    <property type="protein sequence ID" value="CRL05870.1"/>
    <property type="molecule type" value="Genomic_DNA"/>
</dbReference>
<evidence type="ECO:0000256" key="2">
    <source>
        <dbReference type="ARBA" id="ARBA00007459"/>
    </source>
</evidence>
<gene>
    <name evidence="7" type="ORF">CLUMA_CG019035</name>
</gene>
<feature type="compositionally biased region" description="Basic and acidic residues" evidence="5">
    <location>
        <begin position="420"/>
        <end position="443"/>
    </location>
</feature>
<feature type="domain" description="Pre-mRNA polyadenylation factor Fip1" evidence="6">
    <location>
        <begin position="99"/>
        <end position="140"/>
    </location>
</feature>